<name>A0ABD2PMX2_9PLAT</name>
<reference evidence="2 3" key="1">
    <citation type="submission" date="2024-11" db="EMBL/GenBank/DDBJ databases">
        <title>Adaptive evolution of stress response genes in parasites aligns with host niche diversity.</title>
        <authorList>
            <person name="Hahn C."/>
            <person name="Resl P."/>
        </authorList>
    </citation>
    <scope>NUCLEOTIDE SEQUENCE [LARGE SCALE GENOMIC DNA]</scope>
    <source>
        <strain evidence="2">EGGRZ-B1_66</strain>
        <tissue evidence="2">Body</tissue>
    </source>
</reference>
<evidence type="ECO:0000256" key="1">
    <source>
        <dbReference type="SAM" id="MobiDB-lite"/>
    </source>
</evidence>
<dbReference type="AlphaFoldDB" id="A0ABD2PMX2"/>
<accession>A0ABD2PMX2</accession>
<feature type="region of interest" description="Disordered" evidence="1">
    <location>
        <begin position="117"/>
        <end position="172"/>
    </location>
</feature>
<organism evidence="2 3">
    <name type="scientific">Cichlidogyrus casuarinus</name>
    <dbReference type="NCBI Taxonomy" id="1844966"/>
    <lineage>
        <taxon>Eukaryota</taxon>
        <taxon>Metazoa</taxon>
        <taxon>Spiralia</taxon>
        <taxon>Lophotrochozoa</taxon>
        <taxon>Platyhelminthes</taxon>
        <taxon>Monogenea</taxon>
        <taxon>Monopisthocotylea</taxon>
        <taxon>Dactylogyridea</taxon>
        <taxon>Ancyrocephalidae</taxon>
        <taxon>Cichlidogyrus</taxon>
    </lineage>
</organism>
<sequence>MVSEMLPREGIDSAVTRLQNLGNELQKDSPKGAQNVDRQLFQLGKLMQSLAVHCRRLAEVKVSQKKSCKQNVLLPDDGATAEVCTKRVSNLVLQSTSEGGEGSMLSLVKDEHISQRMTKSSCGKIPSRLKPSEPSDWSIAPNNHFVGTPNTRRRKNETHHYPGSDSSLDFLGKPAPRIRSRPHAKYDVAVDRLRSAGNSQSSGLSSTATSATDELTKSSLVNRAFKKHKRNSLALRREDEKYQRPPIDQNLRFFSQSPVTKCSQRFTPKLVPAKEVRVHILLHNHQSRAQLKEAADVAVIDLFQTPSAIAIYRLGRLELLSSE</sequence>
<keyword evidence="3" id="KW-1185">Reference proteome</keyword>
<dbReference type="EMBL" id="JBJKFK010004634">
    <property type="protein sequence ID" value="KAL3308835.1"/>
    <property type="molecule type" value="Genomic_DNA"/>
</dbReference>
<dbReference type="Proteomes" id="UP001626550">
    <property type="component" value="Unassembled WGS sequence"/>
</dbReference>
<protein>
    <submittedName>
        <fullName evidence="2">Uncharacterized protein</fullName>
    </submittedName>
</protein>
<comment type="caution">
    <text evidence="2">The sequence shown here is derived from an EMBL/GenBank/DDBJ whole genome shotgun (WGS) entry which is preliminary data.</text>
</comment>
<gene>
    <name evidence="2" type="ORF">Ciccas_012628</name>
</gene>
<evidence type="ECO:0000313" key="2">
    <source>
        <dbReference type="EMBL" id="KAL3308835.1"/>
    </source>
</evidence>
<evidence type="ECO:0000313" key="3">
    <source>
        <dbReference type="Proteomes" id="UP001626550"/>
    </source>
</evidence>
<proteinExistence type="predicted"/>